<protein>
    <submittedName>
        <fullName evidence="2">EAL domain-containing protein (Putative c-di-GMP-specific phosphodiesterase class I)</fullName>
    </submittedName>
</protein>
<dbReference type="EMBL" id="JAFBDT010000006">
    <property type="protein sequence ID" value="MBM7561607.1"/>
    <property type="molecule type" value="Genomic_DNA"/>
</dbReference>
<dbReference type="RefSeq" id="WP_204663272.1">
    <property type="nucleotide sequence ID" value="NZ_JAFBDT010000006.1"/>
</dbReference>
<dbReference type="Gene3D" id="3.20.20.450">
    <property type="entry name" value="EAL domain"/>
    <property type="match status" value="1"/>
</dbReference>
<accession>A0ABS2MQB6</accession>
<dbReference type="PANTHER" id="PTHR33121">
    <property type="entry name" value="CYCLIC DI-GMP PHOSPHODIESTERASE PDEF"/>
    <property type="match status" value="1"/>
</dbReference>
<dbReference type="Proteomes" id="UP000767854">
    <property type="component" value="Unassembled WGS sequence"/>
</dbReference>
<reference evidence="2 3" key="1">
    <citation type="submission" date="2021-01" db="EMBL/GenBank/DDBJ databases">
        <title>Genomic Encyclopedia of Type Strains, Phase IV (KMG-IV): sequencing the most valuable type-strain genomes for metagenomic binning, comparative biology and taxonomic classification.</title>
        <authorList>
            <person name="Goeker M."/>
        </authorList>
    </citation>
    <scope>NUCLEOTIDE SEQUENCE [LARGE SCALE GENOMIC DNA]</scope>
    <source>
        <strain evidence="2 3">DSM 24436</strain>
    </source>
</reference>
<name>A0ABS2MQB6_9FIRM</name>
<dbReference type="InterPro" id="IPR001633">
    <property type="entry name" value="EAL_dom"/>
</dbReference>
<dbReference type="PANTHER" id="PTHR33121:SF76">
    <property type="entry name" value="SIGNALING PROTEIN"/>
    <property type="match status" value="1"/>
</dbReference>
<dbReference type="Pfam" id="PF00563">
    <property type="entry name" value="EAL"/>
    <property type="match status" value="1"/>
</dbReference>
<sequence>MDKLAISENKIVFEITERTAINDMVSFKEILDNYRSQGYMVAIDDAGAGYSGLKTIHEVRPHFIKIDMDLIRNIDKDSFKQSLIKALIDVASTTNIKIIAEGIETKDELKTLILLGVHAGQGYYLRKPDKSFPILDEDLIKKDEIGREKCLLY</sequence>
<dbReference type="SMART" id="SM00052">
    <property type="entry name" value="EAL"/>
    <property type="match status" value="1"/>
</dbReference>
<dbReference type="PROSITE" id="PS50883">
    <property type="entry name" value="EAL"/>
    <property type="match status" value="1"/>
</dbReference>
<comment type="caution">
    <text evidence="2">The sequence shown here is derived from an EMBL/GenBank/DDBJ whole genome shotgun (WGS) entry which is preliminary data.</text>
</comment>
<keyword evidence="3" id="KW-1185">Reference proteome</keyword>
<organism evidence="2 3">
    <name type="scientific">Fusibacter tunisiensis</name>
    <dbReference type="NCBI Taxonomy" id="1008308"/>
    <lineage>
        <taxon>Bacteria</taxon>
        <taxon>Bacillati</taxon>
        <taxon>Bacillota</taxon>
        <taxon>Clostridia</taxon>
        <taxon>Eubacteriales</taxon>
        <taxon>Eubacteriales Family XII. Incertae Sedis</taxon>
        <taxon>Fusibacter</taxon>
    </lineage>
</organism>
<gene>
    <name evidence="2" type="ORF">JOC49_001127</name>
</gene>
<proteinExistence type="predicted"/>
<dbReference type="CDD" id="cd01948">
    <property type="entry name" value="EAL"/>
    <property type="match status" value="1"/>
</dbReference>
<feature type="domain" description="EAL" evidence="1">
    <location>
        <begin position="1"/>
        <end position="142"/>
    </location>
</feature>
<dbReference type="InterPro" id="IPR050706">
    <property type="entry name" value="Cyclic-di-GMP_PDE-like"/>
</dbReference>
<evidence type="ECO:0000313" key="2">
    <source>
        <dbReference type="EMBL" id="MBM7561607.1"/>
    </source>
</evidence>
<evidence type="ECO:0000259" key="1">
    <source>
        <dbReference type="PROSITE" id="PS50883"/>
    </source>
</evidence>
<dbReference type="SUPFAM" id="SSF141868">
    <property type="entry name" value="EAL domain-like"/>
    <property type="match status" value="1"/>
</dbReference>
<dbReference type="InterPro" id="IPR035919">
    <property type="entry name" value="EAL_sf"/>
</dbReference>
<evidence type="ECO:0000313" key="3">
    <source>
        <dbReference type="Proteomes" id="UP000767854"/>
    </source>
</evidence>